<dbReference type="Proteomes" id="UP001264980">
    <property type="component" value="Unassembled WGS sequence"/>
</dbReference>
<reference evidence="1 2" key="1">
    <citation type="submission" date="2023-07" db="EMBL/GenBank/DDBJ databases">
        <title>Sorghum-associated microbial communities from plants grown in Nebraska, USA.</title>
        <authorList>
            <person name="Schachtman D."/>
        </authorList>
    </citation>
    <scope>NUCLEOTIDE SEQUENCE [LARGE SCALE GENOMIC DNA]</scope>
    <source>
        <strain evidence="1 2">BE57</strain>
    </source>
</reference>
<proteinExistence type="predicted"/>
<dbReference type="RefSeq" id="WP_309981898.1">
    <property type="nucleotide sequence ID" value="NZ_JAVDTI010000002.1"/>
</dbReference>
<name>A0ABU1QTZ7_9BACT</name>
<evidence type="ECO:0000313" key="1">
    <source>
        <dbReference type="EMBL" id="MDR6804618.1"/>
    </source>
</evidence>
<organism evidence="1 2">
    <name type="scientific">Dyadobacter fermentans</name>
    <dbReference type="NCBI Taxonomy" id="94254"/>
    <lineage>
        <taxon>Bacteria</taxon>
        <taxon>Pseudomonadati</taxon>
        <taxon>Bacteroidota</taxon>
        <taxon>Cytophagia</taxon>
        <taxon>Cytophagales</taxon>
        <taxon>Spirosomataceae</taxon>
        <taxon>Dyadobacter</taxon>
    </lineage>
</organism>
<evidence type="ECO:0000313" key="2">
    <source>
        <dbReference type="Proteomes" id="UP001264980"/>
    </source>
</evidence>
<sequence length="143" mass="16904">MEQFVDRLADNLLRYFLSLNCHIDFTSNMSFAITREHFAKHSSFPERDIHQMVSLAPLLNESLSVLLHNELRCGNKIAEVALGWPNTGSVFVLLERRFVGLYEHDTFQYLEVNDPHYWFAEYNSKHEPLHSVCCRWEQPLTYR</sequence>
<dbReference type="EMBL" id="JAVDTI010000002">
    <property type="protein sequence ID" value="MDR6804618.1"/>
    <property type="molecule type" value="Genomic_DNA"/>
</dbReference>
<gene>
    <name evidence="1" type="ORF">J2W84_001664</name>
</gene>
<keyword evidence="2" id="KW-1185">Reference proteome</keyword>
<comment type="caution">
    <text evidence="1">The sequence shown here is derived from an EMBL/GenBank/DDBJ whole genome shotgun (WGS) entry which is preliminary data.</text>
</comment>
<accession>A0ABU1QTZ7</accession>
<protein>
    <submittedName>
        <fullName evidence="1">Uncharacterized protein</fullName>
    </submittedName>
</protein>